<feature type="compositionally biased region" description="Low complexity" evidence="7">
    <location>
        <begin position="272"/>
        <end position="285"/>
    </location>
</feature>
<comment type="caution">
    <text evidence="8">The sequence shown here is derived from an EMBL/GenBank/DDBJ whole genome shotgun (WGS) entry which is preliminary data.</text>
</comment>
<dbReference type="GO" id="GO:0003676">
    <property type="term" value="F:nucleic acid binding"/>
    <property type="evidence" value="ECO:0007669"/>
    <property type="project" value="InterPro"/>
</dbReference>
<dbReference type="Proteomes" id="UP000707071">
    <property type="component" value="Unassembled WGS sequence"/>
</dbReference>
<dbReference type="AlphaFoldDB" id="A0A9P7U6Q4"/>
<name>A0A9P7U6Q4_9HYPO</name>
<dbReference type="GO" id="GO:0033260">
    <property type="term" value="P:nuclear DNA replication"/>
    <property type="evidence" value="ECO:0007669"/>
    <property type="project" value="TreeGrafter"/>
</dbReference>
<dbReference type="GO" id="GO:0033314">
    <property type="term" value="P:mitotic DNA replication checkpoint signaling"/>
    <property type="evidence" value="ECO:0007669"/>
    <property type="project" value="TreeGrafter"/>
</dbReference>
<feature type="compositionally biased region" description="Basic and acidic residues" evidence="7">
    <location>
        <begin position="387"/>
        <end position="397"/>
    </location>
</feature>
<feature type="compositionally biased region" description="Polar residues" evidence="7">
    <location>
        <begin position="161"/>
        <end position="172"/>
    </location>
</feature>
<keyword evidence="5" id="KW-0539">Nucleus</keyword>
<comment type="subcellular location">
    <subcellularLocation>
        <location evidence="1">Nucleus</location>
    </subcellularLocation>
</comment>
<keyword evidence="4" id="KW-0862">Zinc</keyword>
<keyword evidence="3" id="KW-0863">Zinc-finger</keyword>
<gene>
    <name evidence="8" type="ORF">E4U09_001289</name>
</gene>
<dbReference type="GO" id="GO:0005681">
    <property type="term" value="C:spliceosomal complex"/>
    <property type="evidence" value="ECO:0007669"/>
    <property type="project" value="InterPro"/>
</dbReference>
<accession>A0A9P7U6Q4</accession>
<feature type="compositionally biased region" description="Low complexity" evidence="7">
    <location>
        <begin position="230"/>
        <end position="264"/>
    </location>
</feature>
<evidence type="ECO:0000256" key="3">
    <source>
        <dbReference type="ARBA" id="ARBA00022771"/>
    </source>
</evidence>
<feature type="region of interest" description="Disordered" evidence="7">
    <location>
        <begin position="379"/>
        <end position="452"/>
    </location>
</feature>
<keyword evidence="6" id="KW-0175">Coiled coil</keyword>
<dbReference type="InterPro" id="IPR040050">
    <property type="entry name" value="ZNF830-like"/>
</dbReference>
<feature type="region of interest" description="Disordered" evidence="7">
    <location>
        <begin position="54"/>
        <end position="285"/>
    </location>
</feature>
<keyword evidence="9" id="KW-1185">Reference proteome</keyword>
<feature type="compositionally biased region" description="Polar residues" evidence="7">
    <location>
        <begin position="218"/>
        <end position="229"/>
    </location>
</feature>
<feature type="coiled-coil region" evidence="6">
    <location>
        <begin position="348"/>
        <end position="375"/>
    </location>
</feature>
<dbReference type="PANTHER" id="PTHR13278">
    <property type="entry name" value="ZINC FINGER PROTEIN 830"/>
    <property type="match status" value="1"/>
</dbReference>
<evidence type="ECO:0000313" key="9">
    <source>
        <dbReference type="Proteomes" id="UP000707071"/>
    </source>
</evidence>
<proteinExistence type="predicted"/>
<feature type="compositionally biased region" description="Acidic residues" evidence="7">
    <location>
        <begin position="424"/>
        <end position="445"/>
    </location>
</feature>
<evidence type="ECO:0008006" key="10">
    <source>
        <dbReference type="Google" id="ProtNLM"/>
    </source>
</evidence>
<dbReference type="GO" id="GO:0044773">
    <property type="term" value="P:mitotic DNA damage checkpoint signaling"/>
    <property type="evidence" value="ECO:0007669"/>
    <property type="project" value="TreeGrafter"/>
</dbReference>
<protein>
    <recommendedName>
        <fullName evidence="10">Coiled-coil domain-containing protein 16</fullName>
    </recommendedName>
</protein>
<evidence type="ECO:0000256" key="7">
    <source>
        <dbReference type="SAM" id="MobiDB-lite"/>
    </source>
</evidence>
<dbReference type="GO" id="GO:0008270">
    <property type="term" value="F:zinc ion binding"/>
    <property type="evidence" value="ECO:0007669"/>
    <property type="project" value="UniProtKB-KW"/>
</dbReference>
<organism evidence="8 9">
    <name type="scientific">Claviceps aff. purpurea</name>
    <dbReference type="NCBI Taxonomy" id="1967640"/>
    <lineage>
        <taxon>Eukaryota</taxon>
        <taxon>Fungi</taxon>
        <taxon>Dikarya</taxon>
        <taxon>Ascomycota</taxon>
        <taxon>Pezizomycotina</taxon>
        <taxon>Sordariomycetes</taxon>
        <taxon>Hypocreomycetidae</taxon>
        <taxon>Hypocreales</taxon>
        <taxon>Clavicipitaceae</taxon>
        <taxon>Claviceps</taxon>
    </lineage>
</organism>
<evidence type="ECO:0000256" key="1">
    <source>
        <dbReference type="ARBA" id="ARBA00004123"/>
    </source>
</evidence>
<evidence type="ECO:0000256" key="6">
    <source>
        <dbReference type="SAM" id="Coils"/>
    </source>
</evidence>
<reference evidence="8 9" key="1">
    <citation type="journal article" date="2020" name="bioRxiv">
        <title>Whole genome comparisons of ergot fungi reveals the divergence and evolution of species within the genus Claviceps are the result of varying mechanisms driving genome evolution and host range expansion.</title>
        <authorList>
            <person name="Wyka S.A."/>
            <person name="Mondo S.J."/>
            <person name="Liu M."/>
            <person name="Dettman J."/>
            <person name="Nalam V."/>
            <person name="Broders K.D."/>
        </authorList>
    </citation>
    <scope>NUCLEOTIDE SEQUENCE [LARGE SCALE GENOMIC DNA]</scope>
    <source>
        <strain evidence="8 9">Clav52</strain>
    </source>
</reference>
<evidence type="ECO:0000256" key="5">
    <source>
        <dbReference type="ARBA" id="ARBA00023242"/>
    </source>
</evidence>
<evidence type="ECO:0000256" key="4">
    <source>
        <dbReference type="ARBA" id="ARBA00022833"/>
    </source>
</evidence>
<dbReference type="PANTHER" id="PTHR13278:SF0">
    <property type="entry name" value="ZINC FINGER PROTEIN 830"/>
    <property type="match status" value="1"/>
</dbReference>
<keyword evidence="2" id="KW-0479">Metal-binding</keyword>
<evidence type="ECO:0000313" key="8">
    <source>
        <dbReference type="EMBL" id="KAG6297671.1"/>
    </source>
</evidence>
<sequence length="452" mass="48407">MSSDVRSLLRQQRAARRIDHPHAAYSDAGKLLCTLCREQLKAEALWDVHISSQPHQERLQHHRQQRQQQQRNPGNNIESAPSGPPPPPLDEGSNARMVHKRKLASSTDAAEDADMGDDEARRKRGRPDVISLTGLEMPMDGGSGDGKQRETLTPEPMLSVGNHNSKESTMTPSGLMRKASVTPTQGVELQIPSRPATPAQAHREGAGSGTSSAGGYFNLQSQSRPQTGPSTPMSAAAAVASTSTTLREASSASSSSSLAAPGAAPGAGAGAGASSSSSAAAVAAAPIDETEWAAFEADIAATEVPYDQDAVISAPAMTNEEAAAAKEAQDAAEAQSRAQVDVDIEYEKEEARRALEEEFEQMKGLEERVGKLKEMRAAFLTQRSRSTRHDDGSEGQKSHLGAAAATKGEVEMLDENLPDRGEGEGEDEDEDEDEDDEEEEDDDEWDLFRFRR</sequence>
<feature type="region of interest" description="Disordered" evidence="7">
    <location>
        <begin position="320"/>
        <end position="340"/>
    </location>
</feature>
<dbReference type="EMBL" id="SRRH01000146">
    <property type="protein sequence ID" value="KAG6297671.1"/>
    <property type="molecule type" value="Genomic_DNA"/>
</dbReference>
<evidence type="ECO:0000256" key="2">
    <source>
        <dbReference type="ARBA" id="ARBA00022723"/>
    </source>
</evidence>